<dbReference type="Pfam" id="PF07833">
    <property type="entry name" value="Cu_amine_oxidN1"/>
    <property type="match status" value="1"/>
</dbReference>
<keyword evidence="1" id="KW-0732">Signal</keyword>
<feature type="chain" id="PRO_5042249665" evidence="1">
    <location>
        <begin position="27"/>
        <end position="337"/>
    </location>
</feature>
<sequence>MKKLKKAVLAVLSAVLVVGNINAVFADGDISVRMNGIVSNDVSYINFTDTKPIQIDNRTLTPARAMAEAAGMEVEWDQPTQTALLTLKADANSDRPIERFASEAINKIDGLGLDMTPTSITAALRLNDSNAVIRYNFTDSDGDNVPFGKDYEMVSQAVFIEDGTLMIPIRDSMEMFGLDIEWYQDELCAEVNIPEEIDIPEGLAIIPNHGNGKYSADNLADNSIPSIDIEDVPVDNDQQLGTYLGKFKITHYCPCAICNGGWGAYTAWAGELIPGQTIAVNPKIIPKLSWVYVDGYGYRHAEDTGSGIGEYHIDMAVPTHSMAVALGVVYKDVYLVE</sequence>
<dbReference type="InterPro" id="IPR010611">
    <property type="entry name" value="3D_dom"/>
</dbReference>
<reference evidence="4 5" key="1">
    <citation type="submission" date="2021-10" db="EMBL/GenBank/DDBJ databases">
        <title>Anaerobic single-cell dispensing facilitates the cultivation of human gut bacteria.</title>
        <authorList>
            <person name="Afrizal A."/>
        </authorList>
    </citation>
    <scope>NUCLEOTIDE SEQUENCE [LARGE SCALE GENOMIC DNA]</scope>
    <source>
        <strain evidence="4 5">CLA-AA-H232</strain>
    </source>
</reference>
<evidence type="ECO:0000313" key="5">
    <source>
        <dbReference type="Proteomes" id="UP001198242"/>
    </source>
</evidence>
<dbReference type="SUPFAM" id="SSF55383">
    <property type="entry name" value="Copper amine oxidase, domain N"/>
    <property type="match status" value="1"/>
</dbReference>
<dbReference type="InterPro" id="IPR012854">
    <property type="entry name" value="Cu_amine_oxidase-like_N"/>
</dbReference>
<gene>
    <name evidence="4" type="ORF">LKE05_03785</name>
</gene>
<organism evidence="4 5">
    <name type="scientific">Hominilimicola fabiformis</name>
    <dbReference type="NCBI Taxonomy" id="2885356"/>
    <lineage>
        <taxon>Bacteria</taxon>
        <taxon>Bacillati</taxon>
        <taxon>Bacillota</taxon>
        <taxon>Clostridia</taxon>
        <taxon>Eubacteriales</taxon>
        <taxon>Oscillospiraceae</taxon>
        <taxon>Hominilimicola</taxon>
    </lineage>
</organism>
<proteinExistence type="predicted"/>
<feature type="domain" description="Copper amine oxidase-like N-terminal" evidence="3">
    <location>
        <begin position="44"/>
        <end position="88"/>
    </location>
</feature>
<dbReference type="GO" id="GO:0019867">
    <property type="term" value="C:outer membrane"/>
    <property type="evidence" value="ECO:0007669"/>
    <property type="project" value="InterPro"/>
</dbReference>
<dbReference type="Gene3D" id="3.30.457.10">
    <property type="entry name" value="Copper amine oxidase-like, N-terminal domain"/>
    <property type="match status" value="1"/>
</dbReference>
<evidence type="ECO:0000256" key="1">
    <source>
        <dbReference type="SAM" id="SignalP"/>
    </source>
</evidence>
<name>A0AAE3J9L5_9FIRM</name>
<protein>
    <submittedName>
        <fullName evidence="4">Uncharacterized protein</fullName>
    </submittedName>
</protein>
<evidence type="ECO:0000313" key="4">
    <source>
        <dbReference type="EMBL" id="MCC2209920.1"/>
    </source>
</evidence>
<dbReference type="EMBL" id="JAJEQM010000003">
    <property type="protein sequence ID" value="MCC2209920.1"/>
    <property type="molecule type" value="Genomic_DNA"/>
</dbReference>
<dbReference type="InterPro" id="IPR036582">
    <property type="entry name" value="Mao_N_sf"/>
</dbReference>
<keyword evidence="5" id="KW-1185">Reference proteome</keyword>
<dbReference type="Pfam" id="PF06725">
    <property type="entry name" value="3D"/>
    <property type="match status" value="1"/>
</dbReference>
<dbReference type="CDD" id="cd14667">
    <property type="entry name" value="3D_containing_proteins"/>
    <property type="match status" value="1"/>
</dbReference>
<dbReference type="RefSeq" id="WP_022231119.1">
    <property type="nucleotide sequence ID" value="NZ_JAJEQM010000003.1"/>
</dbReference>
<evidence type="ECO:0000259" key="2">
    <source>
        <dbReference type="Pfam" id="PF06725"/>
    </source>
</evidence>
<feature type="domain" description="3D" evidence="2">
    <location>
        <begin position="277"/>
        <end position="334"/>
    </location>
</feature>
<feature type="signal peptide" evidence="1">
    <location>
        <begin position="1"/>
        <end position="26"/>
    </location>
</feature>
<dbReference type="AlphaFoldDB" id="A0AAE3J9L5"/>
<evidence type="ECO:0000259" key="3">
    <source>
        <dbReference type="Pfam" id="PF07833"/>
    </source>
</evidence>
<dbReference type="GO" id="GO:0009254">
    <property type="term" value="P:peptidoglycan turnover"/>
    <property type="evidence" value="ECO:0007669"/>
    <property type="project" value="InterPro"/>
</dbReference>
<accession>A0AAE3J9L5</accession>
<dbReference type="Proteomes" id="UP001198242">
    <property type="component" value="Unassembled WGS sequence"/>
</dbReference>
<dbReference type="InterPro" id="IPR059180">
    <property type="entry name" value="3D_YorM"/>
</dbReference>
<comment type="caution">
    <text evidence="4">The sequence shown here is derived from an EMBL/GenBank/DDBJ whole genome shotgun (WGS) entry which is preliminary data.</text>
</comment>
<dbReference type="GO" id="GO:0004553">
    <property type="term" value="F:hydrolase activity, hydrolyzing O-glycosyl compounds"/>
    <property type="evidence" value="ECO:0007669"/>
    <property type="project" value="InterPro"/>
</dbReference>